<dbReference type="EMBL" id="CP002408">
    <property type="protein sequence ID" value="AFU57171.1"/>
    <property type="molecule type" value="Genomic_DNA"/>
</dbReference>
<sequence length="307" mass="33851">MVTKNSLVNNNDSTTSTSRSVQRIVNSTRTMEGEGFLVHRSFPTHFLPDFDPFMLLDEMGPMVLAPGEAKGAPDHPHRGFETVTYLLDGRFEHKDSQGHSGKLAAGDVQWMTAGAGVIHSEMPEREFVRTGGRLHGFQLWVNLPRRDKMVKPRYQDIPSAEIPVAKSPDGRVKVRVIAGEALGKQAVIETRTPIMYLHFTLEPGAEMAQPVPQDYNAFAYIVGGKGLFGVDEKPAQREQVVLFANGGDKVSIKSPSDAASPLDVLLIAGVPLKEPVARYGPFVMNTKDEIYQAIEDYRSGRMGKIDF</sequence>
<evidence type="ECO:0000256" key="1">
    <source>
        <dbReference type="ARBA" id="ARBA00008416"/>
    </source>
</evidence>
<dbReference type="PANTHER" id="PTHR13903:SF31">
    <property type="entry name" value="CUPIN-DOMAIN CONTAINING PROTEIN"/>
    <property type="match status" value="1"/>
</dbReference>
<dbReference type="AlphaFoldDB" id="K0I7F9"/>
<dbReference type="BioCyc" id="CNIT1237085:G1324-223-MONOMER"/>
<dbReference type="Pfam" id="PF05726">
    <property type="entry name" value="Pirin_C"/>
    <property type="match status" value="1"/>
</dbReference>
<dbReference type="PANTHER" id="PTHR13903">
    <property type="entry name" value="PIRIN-RELATED"/>
    <property type="match status" value="1"/>
</dbReference>
<dbReference type="PATRIC" id="fig|1237085.11.peg.221"/>
<dbReference type="InterPro" id="IPR012093">
    <property type="entry name" value="Pirin"/>
</dbReference>
<dbReference type="Proteomes" id="UP000008037">
    <property type="component" value="Chromosome"/>
</dbReference>
<evidence type="ECO:0000256" key="3">
    <source>
        <dbReference type="SAM" id="MobiDB-lite"/>
    </source>
</evidence>
<dbReference type="InterPro" id="IPR008778">
    <property type="entry name" value="Pirin_C_dom"/>
</dbReference>
<dbReference type="RefSeq" id="WP_015017744.1">
    <property type="nucleotide sequence ID" value="NC_018719.1"/>
</dbReference>
<evidence type="ECO:0000259" key="5">
    <source>
        <dbReference type="Pfam" id="PF05726"/>
    </source>
</evidence>
<dbReference type="InterPro" id="IPR011051">
    <property type="entry name" value="RmlC_Cupin_sf"/>
</dbReference>
<dbReference type="InterPro" id="IPR014710">
    <property type="entry name" value="RmlC-like_jellyroll"/>
</dbReference>
<feature type="domain" description="Pirin C-terminal" evidence="5">
    <location>
        <begin position="196"/>
        <end position="303"/>
    </location>
</feature>
<protein>
    <submittedName>
        <fullName evidence="6">Pirin domain protein</fullName>
    </submittedName>
</protein>
<feature type="compositionally biased region" description="Low complexity" evidence="3">
    <location>
        <begin position="1"/>
        <end position="20"/>
    </location>
</feature>
<evidence type="ECO:0000313" key="6">
    <source>
        <dbReference type="EMBL" id="AFU57171.1"/>
    </source>
</evidence>
<dbReference type="KEGG" id="nga:Ngar_c02230"/>
<evidence type="ECO:0000259" key="4">
    <source>
        <dbReference type="Pfam" id="PF02678"/>
    </source>
</evidence>
<evidence type="ECO:0000256" key="2">
    <source>
        <dbReference type="RuleBase" id="RU003457"/>
    </source>
</evidence>
<name>K0I7F9_NITGG</name>
<proteinExistence type="inferred from homology"/>
<gene>
    <name evidence="6" type="ordered locus">Ngar_c02230</name>
</gene>
<dbReference type="SUPFAM" id="SSF51182">
    <property type="entry name" value="RmlC-like cupins"/>
    <property type="match status" value="1"/>
</dbReference>
<dbReference type="InterPro" id="IPR003829">
    <property type="entry name" value="Pirin_N_dom"/>
</dbReference>
<dbReference type="HOGENOM" id="CLU_045717_5_1_2"/>
<dbReference type="Gene3D" id="2.60.120.10">
    <property type="entry name" value="Jelly Rolls"/>
    <property type="match status" value="2"/>
</dbReference>
<dbReference type="CDD" id="cd02247">
    <property type="entry name" value="cupin_pirin_C"/>
    <property type="match status" value="1"/>
</dbReference>
<reference evidence="6 7" key="1">
    <citation type="journal article" date="2012" name="Environ. Microbiol.">
        <title>The genome of the ammonia-oxidizing Candidatus Nitrososphaera gargensis: insights into metabolic versatility and environmental adaptations.</title>
        <authorList>
            <person name="Spang A."/>
            <person name="Poehlein A."/>
            <person name="Offre P."/>
            <person name="Zumbragel S."/>
            <person name="Haider S."/>
            <person name="Rychlik N."/>
            <person name="Nowka B."/>
            <person name="Schmeisser C."/>
            <person name="Lebedeva E.V."/>
            <person name="Rattei T."/>
            <person name="Bohm C."/>
            <person name="Schmid M."/>
            <person name="Galushko A."/>
            <person name="Hatzenpichler R."/>
            <person name="Weinmaier T."/>
            <person name="Daniel R."/>
            <person name="Schleper C."/>
            <person name="Spieck E."/>
            <person name="Streit W."/>
            <person name="Wagner M."/>
        </authorList>
    </citation>
    <scope>NUCLEOTIDE SEQUENCE [LARGE SCALE GENOMIC DNA]</scope>
    <source>
        <strain evidence="7">Ga9.2</strain>
    </source>
</reference>
<comment type="similarity">
    <text evidence="1 2">Belongs to the pirin family.</text>
</comment>
<dbReference type="Pfam" id="PF02678">
    <property type="entry name" value="Pirin"/>
    <property type="match status" value="1"/>
</dbReference>
<dbReference type="GeneID" id="13796399"/>
<evidence type="ECO:0000313" key="7">
    <source>
        <dbReference type="Proteomes" id="UP000008037"/>
    </source>
</evidence>
<accession>K0I7F9</accession>
<dbReference type="InParanoid" id="K0I7F9"/>
<dbReference type="STRING" id="1237085.Ngar_c02230"/>
<dbReference type="PIRSF" id="PIRSF006232">
    <property type="entry name" value="Pirin"/>
    <property type="match status" value="1"/>
</dbReference>
<dbReference type="CDD" id="cd02909">
    <property type="entry name" value="cupin_pirin_N"/>
    <property type="match status" value="1"/>
</dbReference>
<organism evidence="6 7">
    <name type="scientific">Nitrososphaera gargensis (strain Ga9.2)</name>
    <dbReference type="NCBI Taxonomy" id="1237085"/>
    <lineage>
        <taxon>Archaea</taxon>
        <taxon>Nitrososphaerota</taxon>
        <taxon>Nitrososphaeria</taxon>
        <taxon>Nitrososphaerales</taxon>
        <taxon>Nitrososphaeraceae</taxon>
        <taxon>Nitrososphaera</taxon>
    </lineage>
</organism>
<feature type="region of interest" description="Disordered" evidence="3">
    <location>
        <begin position="1"/>
        <end position="21"/>
    </location>
</feature>
<feature type="domain" description="Pirin N-terminal" evidence="4">
    <location>
        <begin position="38"/>
        <end position="141"/>
    </location>
</feature>
<dbReference type="OrthoDB" id="23530at2157"/>
<keyword evidence="7" id="KW-1185">Reference proteome</keyword>